<gene>
    <name evidence="1" type="ORF">M422DRAFT_250213</name>
</gene>
<dbReference type="AlphaFoldDB" id="A0A0C9W356"/>
<accession>A0A0C9W356</accession>
<keyword evidence="2" id="KW-1185">Reference proteome</keyword>
<dbReference type="HOGENOM" id="CLU_1797685_0_0_1"/>
<name>A0A0C9W356_SPHS4</name>
<organism evidence="1 2">
    <name type="scientific">Sphaerobolus stellatus (strain SS14)</name>
    <dbReference type="NCBI Taxonomy" id="990650"/>
    <lineage>
        <taxon>Eukaryota</taxon>
        <taxon>Fungi</taxon>
        <taxon>Dikarya</taxon>
        <taxon>Basidiomycota</taxon>
        <taxon>Agaricomycotina</taxon>
        <taxon>Agaricomycetes</taxon>
        <taxon>Phallomycetidae</taxon>
        <taxon>Geastrales</taxon>
        <taxon>Sphaerobolaceae</taxon>
        <taxon>Sphaerobolus</taxon>
    </lineage>
</organism>
<dbReference type="InterPro" id="IPR040632">
    <property type="entry name" value="Sulfotransfer_4"/>
</dbReference>
<dbReference type="Proteomes" id="UP000054279">
    <property type="component" value="Unassembled WGS sequence"/>
</dbReference>
<dbReference type="OrthoDB" id="408152at2759"/>
<dbReference type="Pfam" id="PF17784">
    <property type="entry name" value="Sulfotransfer_4"/>
    <property type="match status" value="1"/>
</dbReference>
<dbReference type="EMBL" id="KN837108">
    <property type="protein sequence ID" value="KIJ46170.1"/>
    <property type="molecule type" value="Genomic_DNA"/>
</dbReference>
<evidence type="ECO:0000313" key="2">
    <source>
        <dbReference type="Proteomes" id="UP000054279"/>
    </source>
</evidence>
<dbReference type="PANTHER" id="PTHR36978:SF4">
    <property type="entry name" value="P-LOOP CONTAINING NUCLEOSIDE TRIPHOSPHATE HYDROLASE PROTEIN"/>
    <property type="match status" value="1"/>
</dbReference>
<evidence type="ECO:0000313" key="1">
    <source>
        <dbReference type="EMBL" id="KIJ46170.1"/>
    </source>
</evidence>
<dbReference type="PANTHER" id="PTHR36978">
    <property type="entry name" value="P-LOOP CONTAINING NUCLEOTIDE TRIPHOSPHATE HYDROLASE"/>
    <property type="match status" value="1"/>
</dbReference>
<sequence length="144" mass="16446">MSLPLKRPNQASIRVACLGLSRTGVSHTGSSKWEQSIKQTLIPRMKKARNAKEPTESLRPAAAWWDQHVKQHPELRTEDFQSVLLKHNERVQDLIPASELLVYNVAEGWESLAEFFGVPIPKVPFPHVNDTQSYRMDRDLPPLQ</sequence>
<protein>
    <submittedName>
        <fullName evidence="1">Uncharacterized protein</fullName>
    </submittedName>
</protein>
<dbReference type="Gene3D" id="3.40.50.300">
    <property type="entry name" value="P-loop containing nucleotide triphosphate hydrolases"/>
    <property type="match status" value="1"/>
</dbReference>
<dbReference type="InterPro" id="IPR027417">
    <property type="entry name" value="P-loop_NTPase"/>
</dbReference>
<proteinExistence type="predicted"/>
<reference evidence="1 2" key="1">
    <citation type="submission" date="2014-06" db="EMBL/GenBank/DDBJ databases">
        <title>Evolutionary Origins and Diversification of the Mycorrhizal Mutualists.</title>
        <authorList>
            <consortium name="DOE Joint Genome Institute"/>
            <consortium name="Mycorrhizal Genomics Consortium"/>
            <person name="Kohler A."/>
            <person name="Kuo A."/>
            <person name="Nagy L.G."/>
            <person name="Floudas D."/>
            <person name="Copeland A."/>
            <person name="Barry K.W."/>
            <person name="Cichocki N."/>
            <person name="Veneault-Fourrey C."/>
            <person name="LaButti K."/>
            <person name="Lindquist E.A."/>
            <person name="Lipzen A."/>
            <person name="Lundell T."/>
            <person name="Morin E."/>
            <person name="Murat C."/>
            <person name="Riley R."/>
            <person name="Ohm R."/>
            <person name="Sun H."/>
            <person name="Tunlid A."/>
            <person name="Henrissat B."/>
            <person name="Grigoriev I.V."/>
            <person name="Hibbett D.S."/>
            <person name="Martin F."/>
        </authorList>
    </citation>
    <scope>NUCLEOTIDE SEQUENCE [LARGE SCALE GENOMIC DNA]</scope>
    <source>
        <strain evidence="1 2">SS14</strain>
    </source>
</reference>